<evidence type="ECO:0000313" key="3">
    <source>
        <dbReference type="Proteomes" id="UP000092154"/>
    </source>
</evidence>
<accession>A0A1B7MQN6</accession>
<dbReference type="InParanoid" id="A0A1B7MQN6"/>
<feature type="region of interest" description="Disordered" evidence="1">
    <location>
        <begin position="184"/>
        <end position="268"/>
    </location>
</feature>
<dbReference type="Proteomes" id="UP000092154">
    <property type="component" value="Unassembled WGS sequence"/>
</dbReference>
<feature type="compositionally biased region" description="Low complexity" evidence="1">
    <location>
        <begin position="237"/>
        <end position="257"/>
    </location>
</feature>
<feature type="region of interest" description="Disordered" evidence="1">
    <location>
        <begin position="113"/>
        <end position="135"/>
    </location>
</feature>
<dbReference type="STRING" id="1314800.A0A1B7MQN6"/>
<gene>
    <name evidence="2" type="ORF">K503DRAFT_774024</name>
</gene>
<dbReference type="EMBL" id="KV448551">
    <property type="protein sequence ID" value="OAX34935.1"/>
    <property type="molecule type" value="Genomic_DNA"/>
</dbReference>
<sequence length="411" mass="45340">MSNRVFNGDSQIEVVTVIANCGADIAKARQALTTYIERKQQKGRSTDHILNKLRRLELKFINDNTLHSAFRDARAHTCLPRSPDLPLPDFVQRDIDMAKKRNSALSNINITIPSSAGPSSGLPTSKSCVQLPSSPVQPAESCVMDEIQIQPAGQASLTRFSLPPVNSSRISVLSPYSLRSRSFTLPSSMPPLTHQRLRSSFNSPPPTAPLPDVPDNPTEDYDSHISPLSPPDHRHISWGSQSSSSSHSSFLSPRTPGRGPPPYPGFSLRSAAIIRGDDYPPQREANITEQSSFVSDHDPSELSIPSMLFPSRKSSYVSETSDGDFPIAYRDSPTLRDRPAGRIFSLPLDNALRICGASLVVRREVSKCLQQDRGYEQYTWLTVLQECGIAEEDIPFLLNEMAREAESVSME</sequence>
<reference evidence="2 3" key="1">
    <citation type="submission" date="2016-06" db="EMBL/GenBank/DDBJ databases">
        <title>Comparative genomics of the ectomycorrhizal sister species Rhizopogon vinicolor and Rhizopogon vesiculosus (Basidiomycota: Boletales) reveals a divergence of the mating type B locus.</title>
        <authorList>
            <consortium name="DOE Joint Genome Institute"/>
            <person name="Mujic A.B."/>
            <person name="Kuo A."/>
            <person name="Tritt A."/>
            <person name="Lipzen A."/>
            <person name="Chen C."/>
            <person name="Johnson J."/>
            <person name="Sharma A."/>
            <person name="Barry K."/>
            <person name="Grigoriev I.V."/>
            <person name="Spatafora J.W."/>
        </authorList>
    </citation>
    <scope>NUCLEOTIDE SEQUENCE [LARGE SCALE GENOMIC DNA]</scope>
    <source>
        <strain evidence="2 3">AM-OR11-026</strain>
    </source>
</reference>
<keyword evidence="3" id="KW-1185">Reference proteome</keyword>
<proteinExistence type="predicted"/>
<name>A0A1B7MQN6_9AGAM</name>
<feature type="compositionally biased region" description="Pro residues" evidence="1">
    <location>
        <begin position="203"/>
        <end position="214"/>
    </location>
</feature>
<protein>
    <submittedName>
        <fullName evidence="2">Uncharacterized protein</fullName>
    </submittedName>
</protein>
<evidence type="ECO:0000313" key="2">
    <source>
        <dbReference type="EMBL" id="OAX34935.1"/>
    </source>
</evidence>
<evidence type="ECO:0000256" key="1">
    <source>
        <dbReference type="SAM" id="MobiDB-lite"/>
    </source>
</evidence>
<dbReference type="AlphaFoldDB" id="A0A1B7MQN6"/>
<organism evidence="2 3">
    <name type="scientific">Rhizopogon vinicolor AM-OR11-026</name>
    <dbReference type="NCBI Taxonomy" id="1314800"/>
    <lineage>
        <taxon>Eukaryota</taxon>
        <taxon>Fungi</taxon>
        <taxon>Dikarya</taxon>
        <taxon>Basidiomycota</taxon>
        <taxon>Agaricomycotina</taxon>
        <taxon>Agaricomycetes</taxon>
        <taxon>Agaricomycetidae</taxon>
        <taxon>Boletales</taxon>
        <taxon>Suillineae</taxon>
        <taxon>Rhizopogonaceae</taxon>
        <taxon>Rhizopogon</taxon>
    </lineage>
</organism>
<dbReference type="OrthoDB" id="2658212at2759"/>